<evidence type="ECO:0000313" key="2">
    <source>
        <dbReference type="Proteomes" id="UP001172386"/>
    </source>
</evidence>
<accession>A0ACC3AJ88</accession>
<keyword evidence="2" id="KW-1185">Reference proteome</keyword>
<dbReference type="EMBL" id="JAPDRQ010000007">
    <property type="protein sequence ID" value="KAJ9663712.1"/>
    <property type="molecule type" value="Genomic_DNA"/>
</dbReference>
<organism evidence="1 2">
    <name type="scientific">Neophaeococcomyces mojaviensis</name>
    <dbReference type="NCBI Taxonomy" id="3383035"/>
    <lineage>
        <taxon>Eukaryota</taxon>
        <taxon>Fungi</taxon>
        <taxon>Dikarya</taxon>
        <taxon>Ascomycota</taxon>
        <taxon>Pezizomycotina</taxon>
        <taxon>Eurotiomycetes</taxon>
        <taxon>Chaetothyriomycetidae</taxon>
        <taxon>Chaetothyriales</taxon>
        <taxon>Chaetothyriales incertae sedis</taxon>
        <taxon>Neophaeococcomyces</taxon>
    </lineage>
</organism>
<comment type="caution">
    <text evidence="1">The sequence shown here is derived from an EMBL/GenBank/DDBJ whole genome shotgun (WGS) entry which is preliminary data.</text>
</comment>
<proteinExistence type="predicted"/>
<sequence length="692" mass="75602">MAGAQADQALEAPHKVTWLDEEFEKWVKDLQDKYHIPGTSVAVVDNGRVESAGYGLARLPDVPATADTLYCMASTTKAFAAAVMGLILKDDTKNDLPNTTTSNGQTQKIKWTTPVVKILGEDFDLDDSFLTQRVTIEDALSHRSGLCGHDFHYGPVLGTGGSEHTQALRHLGAVSEHFRTKFQYSNIMYGVVGHIIEKLDGSFDSVARQRIWKPLGMNDTFNGFDSPAMSTNDGRIMSRGYYWVDDGGSDEKSGTENGDKRPKENGHYVAEGYFNLGPIIGPAGGIVSSVNDYSKWIAALLEASKTPHTKDGKGPESKESRKTPPVISHDLWKDMTTPRTFLLPVFSQFPDVNPSLEYADINPPTYGLGWFSGPWMFSGQTIVHHAGGIPGYGTHVFLLPKHNFGIAVASNSANTSNKLAEQIGRELLGRKIGISKDERRCQGEYASKKDESKAVNIVDAKNDEPAVQVSSVDIPTEPIVPIRNAPVEAAGLPDSFDPKAVVGMYKHEAYGEYKVSIVSSSASLSAENPSLDGNRIVRKISSSAETKDTKVAGLVLQADPQGGRSFQHTIILHSPPVAARSAQTFEHTFLSLEKLWAHGSLRDDPVPGLPQGHGKDDDPKYPFKQEALWGADYGTNMSCGACFERNDEGKTKRLGLVLGNTPSMEAAMRTGDDKDLPLEDFRDKMIWFEKIE</sequence>
<reference evidence="1" key="1">
    <citation type="submission" date="2022-10" db="EMBL/GenBank/DDBJ databases">
        <title>Culturing micro-colonial fungi from biological soil crusts in the Mojave desert and describing Neophaeococcomyces mojavensis, and introducing the new genera and species Taxawa tesnikishii.</title>
        <authorList>
            <person name="Kurbessoian T."/>
            <person name="Stajich J.E."/>
        </authorList>
    </citation>
    <scope>NUCLEOTIDE SEQUENCE</scope>
    <source>
        <strain evidence="1">JES_112</strain>
    </source>
</reference>
<dbReference type="Proteomes" id="UP001172386">
    <property type="component" value="Unassembled WGS sequence"/>
</dbReference>
<evidence type="ECO:0000313" key="1">
    <source>
        <dbReference type="EMBL" id="KAJ9663712.1"/>
    </source>
</evidence>
<gene>
    <name evidence="1" type="ORF">H2198_000724</name>
</gene>
<protein>
    <submittedName>
        <fullName evidence="1">Uncharacterized protein</fullName>
    </submittedName>
</protein>
<name>A0ACC3AJ88_9EURO</name>